<name>A0A169NWM5_STRLU</name>
<proteinExistence type="predicted"/>
<dbReference type="Proteomes" id="UP000217676">
    <property type="component" value="Chromosome"/>
</dbReference>
<dbReference type="AlphaFoldDB" id="A0A169NWM5"/>
<keyword evidence="3" id="KW-1185">Reference proteome</keyword>
<accession>A0A169NWM5</accession>
<dbReference type="EMBL" id="AP017424">
    <property type="protein sequence ID" value="BAU85678.1"/>
    <property type="molecule type" value="Genomic_DNA"/>
</dbReference>
<dbReference type="KEGG" id="slau:SLA_4794"/>
<feature type="region of interest" description="Disordered" evidence="1">
    <location>
        <begin position="17"/>
        <end position="42"/>
    </location>
</feature>
<evidence type="ECO:0000313" key="3">
    <source>
        <dbReference type="Proteomes" id="UP000217676"/>
    </source>
</evidence>
<dbReference type="RefSeq" id="WP_359883125.1">
    <property type="nucleotide sequence ID" value="NZ_JBEYHT010000059.1"/>
</dbReference>
<gene>
    <name evidence="2" type="ORF">SLA_4794</name>
</gene>
<sequence>MLKLLGFFDDFGYSGETAAGPLGDQVSASGEPDEAESEDARPMNLSIGVGFLGEALVIGYRGLRGGTPFAPEKPSLLDAYTGRGDQSRR</sequence>
<reference evidence="2 3" key="1">
    <citation type="journal article" date="2016" name="Genome Announc.">
        <title>Complete Genome Sequence of Thiostrepton-Producing Streptomyces laurentii ATCC 31255.</title>
        <authorList>
            <person name="Doi K."/>
            <person name="Fujino Y."/>
            <person name="Nagayoshi Y."/>
            <person name="Ohshima T."/>
            <person name="Ogata S."/>
        </authorList>
    </citation>
    <scope>NUCLEOTIDE SEQUENCE [LARGE SCALE GENOMIC DNA]</scope>
    <source>
        <strain evidence="2 3">ATCC 31255</strain>
    </source>
</reference>
<evidence type="ECO:0000256" key="1">
    <source>
        <dbReference type="SAM" id="MobiDB-lite"/>
    </source>
</evidence>
<organism evidence="2 3">
    <name type="scientific">Streptomyces laurentii</name>
    <dbReference type="NCBI Taxonomy" id="39478"/>
    <lineage>
        <taxon>Bacteria</taxon>
        <taxon>Bacillati</taxon>
        <taxon>Actinomycetota</taxon>
        <taxon>Actinomycetes</taxon>
        <taxon>Kitasatosporales</taxon>
        <taxon>Streptomycetaceae</taxon>
        <taxon>Streptomyces</taxon>
    </lineage>
</organism>
<protein>
    <submittedName>
        <fullName evidence="2">Uncharacterized protein</fullName>
    </submittedName>
</protein>
<feature type="region of interest" description="Disordered" evidence="1">
    <location>
        <begin position="66"/>
        <end position="89"/>
    </location>
</feature>
<evidence type="ECO:0000313" key="2">
    <source>
        <dbReference type="EMBL" id="BAU85678.1"/>
    </source>
</evidence>